<dbReference type="PaxDb" id="880073-Calab_3420"/>
<evidence type="ECO:0000313" key="2">
    <source>
        <dbReference type="EMBL" id="EHO43020.1"/>
    </source>
</evidence>
<dbReference type="HOGENOM" id="CLU_1683335_0_0_0"/>
<reference evidence="2 3" key="1">
    <citation type="submission" date="2011-09" db="EMBL/GenBank/DDBJ databases">
        <title>The permanent draft genome of Caldithrix abyssi DSM 13497.</title>
        <authorList>
            <consortium name="US DOE Joint Genome Institute (JGI-PGF)"/>
            <person name="Lucas S."/>
            <person name="Han J."/>
            <person name="Lapidus A."/>
            <person name="Bruce D."/>
            <person name="Goodwin L."/>
            <person name="Pitluck S."/>
            <person name="Peters L."/>
            <person name="Kyrpides N."/>
            <person name="Mavromatis K."/>
            <person name="Ivanova N."/>
            <person name="Mikhailova N."/>
            <person name="Chertkov O."/>
            <person name="Detter J.C."/>
            <person name="Tapia R."/>
            <person name="Han C."/>
            <person name="Land M."/>
            <person name="Hauser L."/>
            <person name="Markowitz V."/>
            <person name="Cheng J.-F."/>
            <person name="Hugenholtz P."/>
            <person name="Woyke T."/>
            <person name="Wu D."/>
            <person name="Spring S."/>
            <person name="Brambilla E."/>
            <person name="Klenk H.-P."/>
            <person name="Eisen J.A."/>
        </authorList>
    </citation>
    <scope>NUCLEOTIDE SEQUENCE [LARGE SCALE GENOMIC DNA]</scope>
    <source>
        <strain evidence="2 3">DSM 13497</strain>
    </source>
</reference>
<sequence length="156" mass="17866">MNLFKALPFFFVVFLTFVSCEEDKGTDIDIIEYNDIIITLDKGTYKPEESAHLTIHNNTDKDLVLLNCGTSPGFDLQKRIVGKWNNVYLLECPAIGLPFEILAGDKKEFDIALPPLTLKPSEVEGEYRLLLWLKDKQSDQFLEQSERATDSFRMTN</sequence>
<accession>H1XWB5</accession>
<dbReference type="AlphaFoldDB" id="H1XWB5"/>
<evidence type="ECO:0008006" key="5">
    <source>
        <dbReference type="Google" id="ProtNLM"/>
    </source>
</evidence>
<reference evidence="1 4" key="2">
    <citation type="submission" date="2016-11" db="EMBL/GenBank/DDBJ databases">
        <title>Genomic analysis of Caldithrix abyssi and proposal of a novel bacterial phylum Caldithrichaeota.</title>
        <authorList>
            <person name="Kublanov I."/>
            <person name="Sigalova O."/>
            <person name="Gavrilov S."/>
            <person name="Lebedinsky A."/>
            <person name="Ivanova N."/>
            <person name="Daum C."/>
            <person name="Reddy T."/>
            <person name="Klenk H.P."/>
            <person name="Goker M."/>
            <person name="Reva O."/>
            <person name="Miroshnichenko M."/>
            <person name="Kyprides N."/>
            <person name="Woyke T."/>
            <person name="Gelfand M."/>
        </authorList>
    </citation>
    <scope>NUCLEOTIDE SEQUENCE [LARGE SCALE GENOMIC DNA]</scope>
    <source>
        <strain evidence="1 4">LF13</strain>
    </source>
</reference>
<dbReference type="EMBL" id="CP018099">
    <property type="protein sequence ID" value="APF19080.1"/>
    <property type="molecule type" value="Genomic_DNA"/>
</dbReference>
<dbReference type="Proteomes" id="UP000183868">
    <property type="component" value="Chromosome"/>
</dbReference>
<name>H1XWB5_CALAY</name>
<dbReference type="Proteomes" id="UP000004671">
    <property type="component" value="Chromosome"/>
</dbReference>
<dbReference type="RefSeq" id="WP_006930479.1">
    <property type="nucleotide sequence ID" value="NZ_CM001402.1"/>
</dbReference>
<gene>
    <name evidence="1" type="ORF">Cabys_2331</name>
    <name evidence="2" type="ORF">Calab_3420</name>
</gene>
<dbReference type="InParanoid" id="H1XWB5"/>
<evidence type="ECO:0000313" key="1">
    <source>
        <dbReference type="EMBL" id="APF19080.1"/>
    </source>
</evidence>
<evidence type="ECO:0000313" key="3">
    <source>
        <dbReference type="Proteomes" id="UP000004671"/>
    </source>
</evidence>
<organism evidence="2 3">
    <name type="scientific">Caldithrix abyssi DSM 13497</name>
    <dbReference type="NCBI Taxonomy" id="880073"/>
    <lineage>
        <taxon>Bacteria</taxon>
        <taxon>Pseudomonadati</taxon>
        <taxon>Calditrichota</taxon>
        <taxon>Calditrichia</taxon>
        <taxon>Calditrichales</taxon>
        <taxon>Calditrichaceae</taxon>
        <taxon>Caldithrix</taxon>
    </lineage>
</organism>
<keyword evidence="3" id="KW-1185">Reference proteome</keyword>
<proteinExistence type="predicted"/>
<dbReference type="EMBL" id="CM001402">
    <property type="protein sequence ID" value="EHO43020.1"/>
    <property type="molecule type" value="Genomic_DNA"/>
</dbReference>
<dbReference type="KEGG" id="caby:Cabys_2331"/>
<dbReference type="PROSITE" id="PS51257">
    <property type="entry name" value="PROKAR_LIPOPROTEIN"/>
    <property type="match status" value="1"/>
</dbReference>
<protein>
    <recommendedName>
        <fullName evidence="5">Intracellular proteinase inhibitor</fullName>
    </recommendedName>
</protein>
<evidence type="ECO:0000313" key="4">
    <source>
        <dbReference type="Proteomes" id="UP000183868"/>
    </source>
</evidence>